<dbReference type="Pfam" id="PF13015">
    <property type="entry name" value="PRKCSH_1"/>
    <property type="match status" value="1"/>
</dbReference>
<keyword evidence="4" id="KW-1015">Disulfide bond</keyword>
<dbReference type="OrthoDB" id="28322at2759"/>
<evidence type="ECO:0000256" key="2">
    <source>
        <dbReference type="ARBA" id="ARBA00022729"/>
    </source>
</evidence>
<dbReference type="GO" id="GO:0017177">
    <property type="term" value="C:glucosidase II complex"/>
    <property type="evidence" value="ECO:0007669"/>
    <property type="project" value="TreeGrafter"/>
</dbReference>
<keyword evidence="9" id="KW-1185">Reference proteome</keyword>
<accession>A0A1G4JBC2</accession>
<dbReference type="EMBL" id="LT598482">
    <property type="protein sequence ID" value="SCU87137.1"/>
    <property type="molecule type" value="Genomic_DNA"/>
</dbReference>
<name>A0A1G4JBC2_9SACH</name>
<dbReference type="PROSITE" id="PS51914">
    <property type="entry name" value="MRH"/>
    <property type="match status" value="1"/>
</dbReference>
<dbReference type="PANTHER" id="PTHR12630">
    <property type="entry name" value="N-LINKED OLIGOSACCHARIDE PROCESSING"/>
    <property type="match status" value="1"/>
</dbReference>
<evidence type="ECO:0000256" key="3">
    <source>
        <dbReference type="ARBA" id="ARBA00022824"/>
    </source>
</evidence>
<organism evidence="8 9">
    <name type="scientific">Lachancea meyersii CBS 8951</name>
    <dbReference type="NCBI Taxonomy" id="1266667"/>
    <lineage>
        <taxon>Eukaryota</taxon>
        <taxon>Fungi</taxon>
        <taxon>Dikarya</taxon>
        <taxon>Ascomycota</taxon>
        <taxon>Saccharomycotina</taxon>
        <taxon>Saccharomycetes</taxon>
        <taxon>Saccharomycetales</taxon>
        <taxon>Saccharomycetaceae</taxon>
        <taxon>Lachancea</taxon>
    </lineage>
</organism>
<feature type="domain" description="MRH" evidence="7">
    <location>
        <begin position="504"/>
        <end position="651"/>
    </location>
</feature>
<sequence>MLSLVRYTLLAHAITASANSVRGVSEAQQHLYKPLESDSSKWACLSDPSIILNYSQINDDYCDCPDGSDEPGTSACGSLSRFYCPNEGFAARYVSGYKVDDGVCDCCDCSDESTDKPFSDYSCLQLRDQYDALVIHENSRHERGAHALRDMERKFGADILEDTADDSETTLKQLKADYEVHADQYKACVTNLASTKELYEQKLQRENPLMLRMEQIDIPGISYSISNIFTQAESYSETYHELIDIMNALEETYNKNLNDDVVNRNVQNFNEFMQNNKAEGTVSASFDRTQRDQIEEYLTEELPSMILKGTTHLPPAAIEGKFSMAKALVKVKINYCEKMHNTLKSLSDIMNDVSANYNVNFQDSGVKNAVISYRNFIAKNSKAFEPFKVSYGVLKRLEEVGGLVKAASSELLTPAWKEKTSFMSVFRNLASNLESAFGNKEQGLEALKSKVVILQEKCAALRKDYRSKAQQLEQLRKETPQDKVNNGENAKNRRLKTLLTKIPLICIEQKIDSYIYQICFNSEDGVIVQREDKPGGKEVLIGRFDTFGVDPRAASDRYTDELRIDYSESDLIAHLENDLTDYEVELLIGNLPQINSGLYLQYSRGDMCWNGPARSAQVFFKCDDRFKINGVQETTRCRYAFDVSGPLGCSTEYTFTAPAWSQDR</sequence>
<evidence type="ECO:0000259" key="7">
    <source>
        <dbReference type="PROSITE" id="PS51914"/>
    </source>
</evidence>
<dbReference type="GO" id="GO:0006491">
    <property type="term" value="P:N-glycan processing"/>
    <property type="evidence" value="ECO:0007669"/>
    <property type="project" value="TreeGrafter"/>
</dbReference>
<dbReference type="SUPFAM" id="SSF50911">
    <property type="entry name" value="Mannose 6-phosphate receptor domain"/>
    <property type="match status" value="1"/>
</dbReference>
<evidence type="ECO:0000313" key="9">
    <source>
        <dbReference type="Proteomes" id="UP000191144"/>
    </source>
</evidence>
<dbReference type="Gene3D" id="2.70.130.10">
    <property type="entry name" value="Mannose-6-phosphate receptor binding domain"/>
    <property type="match status" value="1"/>
</dbReference>
<dbReference type="InterPro" id="IPR028146">
    <property type="entry name" value="PRKCSH_N"/>
</dbReference>
<dbReference type="Pfam" id="PF12999">
    <property type="entry name" value="PRKCSH-like"/>
    <property type="match status" value="1"/>
</dbReference>
<dbReference type="InterPro" id="IPR044865">
    <property type="entry name" value="MRH_dom"/>
</dbReference>
<keyword evidence="5" id="KW-0175">Coiled coil</keyword>
<dbReference type="InterPro" id="IPR009011">
    <property type="entry name" value="Man6P_isomerase_rcpt-bd_dom_sf"/>
</dbReference>
<feature type="chain" id="PRO_5009235967" description="Glucosidase 2 subunit beta" evidence="6">
    <location>
        <begin position="19"/>
        <end position="664"/>
    </location>
</feature>
<evidence type="ECO:0000256" key="1">
    <source>
        <dbReference type="ARBA" id="ARBA00022387"/>
    </source>
</evidence>
<keyword evidence="2 6" id="KW-0732">Signal</keyword>
<proteinExistence type="predicted"/>
<reference evidence="9" key="1">
    <citation type="submission" date="2016-03" db="EMBL/GenBank/DDBJ databases">
        <authorList>
            <person name="Devillers Hugo."/>
        </authorList>
    </citation>
    <scope>NUCLEOTIDE SEQUENCE [LARGE SCALE GENOMIC DNA]</scope>
</reference>
<gene>
    <name evidence="8" type="ORF">LAME_0D08922G</name>
</gene>
<protein>
    <recommendedName>
        <fullName evidence="1">Glucosidase 2 subunit beta</fullName>
    </recommendedName>
</protein>
<keyword evidence="3" id="KW-0256">Endoplasmic reticulum</keyword>
<evidence type="ECO:0000313" key="8">
    <source>
        <dbReference type="EMBL" id="SCU87137.1"/>
    </source>
</evidence>
<evidence type="ECO:0000256" key="6">
    <source>
        <dbReference type="SAM" id="SignalP"/>
    </source>
</evidence>
<evidence type="ECO:0000256" key="5">
    <source>
        <dbReference type="SAM" id="Coils"/>
    </source>
</evidence>
<dbReference type="InterPro" id="IPR036607">
    <property type="entry name" value="PRKCSH"/>
</dbReference>
<dbReference type="Proteomes" id="UP000191144">
    <property type="component" value="Chromosome D"/>
</dbReference>
<feature type="signal peptide" evidence="6">
    <location>
        <begin position="1"/>
        <end position="18"/>
    </location>
</feature>
<dbReference type="AlphaFoldDB" id="A0A1G4JBC2"/>
<dbReference type="PANTHER" id="PTHR12630:SF1">
    <property type="entry name" value="GLUCOSIDASE 2 SUBUNIT BETA"/>
    <property type="match status" value="1"/>
</dbReference>
<feature type="coiled-coil region" evidence="5">
    <location>
        <begin position="444"/>
        <end position="478"/>
    </location>
</feature>
<dbReference type="InterPro" id="IPR039794">
    <property type="entry name" value="Gtb1-like"/>
</dbReference>
<evidence type="ECO:0000256" key="4">
    <source>
        <dbReference type="ARBA" id="ARBA00023157"/>
    </source>
</evidence>